<sequence length="154" mass="17130">MVKLPLTVLQSPTRLTPMTTPQMPYPYTKGARIFLAPGAAERLARYQGSRVILDNDGNPQKREKPKEPVTEIHAERIAILPGGWLRAEIVFEEDVTPVTKKPHFVADVLLPPQEVVAVVHVWSGHQAPRYGEYTNKAEEAEWDASWGVAPVTGL</sequence>
<dbReference type="EMBL" id="FSHM01000003">
    <property type="protein sequence ID" value="SIB00901.1"/>
    <property type="molecule type" value="Genomic_DNA"/>
</dbReference>
<comment type="caution">
    <text evidence="1">The sequence shown here is derived from an EMBL/GenBank/DDBJ whole genome shotgun (WGS) entry which is preliminary data.</text>
</comment>
<proteinExistence type="predicted"/>
<reference evidence="1 2" key="1">
    <citation type="submission" date="2016-11" db="EMBL/GenBank/DDBJ databases">
        <authorList>
            <consortium name="Pathogen Informatics"/>
        </authorList>
    </citation>
    <scope>NUCLEOTIDE SEQUENCE [LARGE SCALE GENOMIC DNA]</scope>
    <source>
        <strain evidence="1 2">104</strain>
    </source>
</reference>
<evidence type="ECO:0000313" key="2">
    <source>
        <dbReference type="Proteomes" id="UP000185210"/>
    </source>
</evidence>
<dbReference type="Proteomes" id="UP000185210">
    <property type="component" value="Unassembled WGS sequence"/>
</dbReference>
<organism evidence="1 2">
    <name type="scientific">Mycobacteroides abscessus subsp. abscessus</name>
    <dbReference type="NCBI Taxonomy" id="1185650"/>
    <lineage>
        <taxon>Bacteria</taxon>
        <taxon>Bacillati</taxon>
        <taxon>Actinomycetota</taxon>
        <taxon>Actinomycetes</taxon>
        <taxon>Mycobacteriales</taxon>
        <taxon>Mycobacteriaceae</taxon>
        <taxon>Mycobacteroides</taxon>
        <taxon>Mycobacteroides abscessus</taxon>
    </lineage>
</organism>
<accession>A0AB38CZ68</accession>
<gene>
    <name evidence="1" type="ORF">SAMEA2070301_02700</name>
</gene>
<name>A0AB38CZ68_9MYCO</name>
<evidence type="ECO:0000313" key="1">
    <source>
        <dbReference type="EMBL" id="SIB00901.1"/>
    </source>
</evidence>
<protein>
    <submittedName>
        <fullName evidence="1">Uncharacterized protein</fullName>
    </submittedName>
</protein>
<dbReference type="AlphaFoldDB" id="A0AB38CZ68"/>